<feature type="region of interest" description="Disordered" evidence="1">
    <location>
        <begin position="127"/>
        <end position="158"/>
    </location>
</feature>
<name>A0A936ZCI2_9HYPH</name>
<feature type="compositionally biased region" description="Basic and acidic residues" evidence="1">
    <location>
        <begin position="83"/>
        <end position="93"/>
    </location>
</feature>
<protein>
    <submittedName>
        <fullName evidence="2">Uncharacterized protein</fullName>
    </submittedName>
</protein>
<feature type="region of interest" description="Disordered" evidence="1">
    <location>
        <begin position="231"/>
        <end position="264"/>
    </location>
</feature>
<feature type="compositionally biased region" description="Acidic residues" evidence="1">
    <location>
        <begin position="240"/>
        <end position="250"/>
    </location>
</feature>
<dbReference type="Proteomes" id="UP000605848">
    <property type="component" value="Unassembled WGS sequence"/>
</dbReference>
<reference evidence="2" key="1">
    <citation type="submission" date="2021-01" db="EMBL/GenBank/DDBJ databases">
        <title>Microvirga sp.</title>
        <authorList>
            <person name="Kim M.K."/>
        </authorList>
    </citation>
    <scope>NUCLEOTIDE SEQUENCE</scope>
    <source>
        <strain evidence="2">5420S-16</strain>
    </source>
</reference>
<keyword evidence="3" id="KW-1185">Reference proteome</keyword>
<gene>
    <name evidence="2" type="ORF">JKG68_25610</name>
</gene>
<comment type="caution">
    <text evidence="2">The sequence shown here is derived from an EMBL/GenBank/DDBJ whole genome shotgun (WGS) entry which is preliminary data.</text>
</comment>
<feature type="region of interest" description="Disordered" evidence="1">
    <location>
        <begin position="76"/>
        <end position="111"/>
    </location>
</feature>
<dbReference type="AlphaFoldDB" id="A0A936ZCI2"/>
<proteinExistence type="predicted"/>
<dbReference type="EMBL" id="JAEQMY010000073">
    <property type="protein sequence ID" value="MBL0407306.1"/>
    <property type="molecule type" value="Genomic_DNA"/>
</dbReference>
<dbReference type="RefSeq" id="WP_202064414.1">
    <property type="nucleotide sequence ID" value="NZ_JAEQMY010000073.1"/>
</dbReference>
<feature type="compositionally biased region" description="Basic and acidic residues" evidence="1">
    <location>
        <begin position="252"/>
        <end position="264"/>
    </location>
</feature>
<sequence length="383" mass="41386">MPGIARQFEPQITRTGGAPSKYRFTARCSGCHKTDTYEASRPAGDELVKGYFKDRGWLLGRDRAYDLCPACLATPRAVQKSRPSKDAGPRRSPDTTTPSSGVSPPADKRSRDTADILARHLGKPEALAAEVFRPKPMQTPRPSGSEVPPQTGSAPALSREVEQALAAMAAELKDLHSTMDLMAKQMGKLVALGGQQIEAIARLAPLMVQSADGIAGGLREVVSAIQFLPSASPPKREAEPVEQEDPELSPEPEPRKPSRAKERVRAGLRPAKIEACVRRTGSAPIVVKSIPDAKRSDRFYTSIRLPRDLWDQAGFSPEDRLLLDWSGKALAIERATEGGVKPKAIGGTSVVLQSWKLGNLNFDHPKVTETDGGLRLTRGRSPA</sequence>
<accession>A0A936ZCI2</accession>
<evidence type="ECO:0000313" key="2">
    <source>
        <dbReference type="EMBL" id="MBL0407306.1"/>
    </source>
</evidence>
<evidence type="ECO:0000313" key="3">
    <source>
        <dbReference type="Proteomes" id="UP000605848"/>
    </source>
</evidence>
<organism evidence="2 3">
    <name type="scientific">Microvirga aerilata</name>
    <dbReference type="NCBI Taxonomy" id="670292"/>
    <lineage>
        <taxon>Bacteria</taxon>
        <taxon>Pseudomonadati</taxon>
        <taxon>Pseudomonadota</taxon>
        <taxon>Alphaproteobacteria</taxon>
        <taxon>Hyphomicrobiales</taxon>
        <taxon>Methylobacteriaceae</taxon>
        <taxon>Microvirga</taxon>
    </lineage>
</organism>
<evidence type="ECO:0000256" key="1">
    <source>
        <dbReference type="SAM" id="MobiDB-lite"/>
    </source>
</evidence>